<dbReference type="EMBL" id="JAAGOA010000002">
    <property type="protein sequence ID" value="NED99430.1"/>
    <property type="molecule type" value="Genomic_DNA"/>
</dbReference>
<dbReference type="Gene3D" id="3.90.180.10">
    <property type="entry name" value="Medium-chain alcohol dehydrogenases, catalytic domain"/>
    <property type="match status" value="2"/>
</dbReference>
<gene>
    <name evidence="8" type="ORF">G1H10_04540</name>
</gene>
<dbReference type="Pfam" id="PF00107">
    <property type="entry name" value="ADH_zinc_N"/>
    <property type="match status" value="1"/>
</dbReference>
<dbReference type="AlphaFoldDB" id="A0A6L9S3M0"/>
<dbReference type="RefSeq" id="WP_163733202.1">
    <property type="nucleotide sequence ID" value="NZ_JAAGOA010000002.1"/>
</dbReference>
<dbReference type="InterPro" id="IPR050129">
    <property type="entry name" value="Zn_alcohol_dh"/>
</dbReference>
<dbReference type="InterPro" id="IPR002328">
    <property type="entry name" value="ADH_Zn_CS"/>
</dbReference>
<dbReference type="GO" id="GO:0016491">
    <property type="term" value="F:oxidoreductase activity"/>
    <property type="evidence" value="ECO:0007669"/>
    <property type="project" value="UniProtKB-KW"/>
</dbReference>
<keyword evidence="4" id="KW-0560">Oxidoreductase</keyword>
<dbReference type="InterPro" id="IPR036291">
    <property type="entry name" value="NAD(P)-bd_dom_sf"/>
</dbReference>
<name>A0A6L9S3M0_9ACTN</name>
<evidence type="ECO:0000256" key="3">
    <source>
        <dbReference type="ARBA" id="ARBA00022833"/>
    </source>
</evidence>
<evidence type="ECO:0000256" key="5">
    <source>
        <dbReference type="RuleBase" id="RU361277"/>
    </source>
</evidence>
<comment type="cofactor">
    <cofactor evidence="1 5">
        <name>Zn(2+)</name>
        <dbReference type="ChEBI" id="CHEBI:29105"/>
    </cofactor>
</comment>
<evidence type="ECO:0000313" key="8">
    <source>
        <dbReference type="EMBL" id="NED99430.1"/>
    </source>
</evidence>
<keyword evidence="9" id="KW-1185">Reference proteome</keyword>
<dbReference type="PROSITE" id="PS00059">
    <property type="entry name" value="ADH_ZINC"/>
    <property type="match status" value="1"/>
</dbReference>
<feature type="domain" description="Alcohol dehydrogenase-like C-terminal" evidence="6">
    <location>
        <begin position="143"/>
        <end position="242"/>
    </location>
</feature>
<dbReference type="InterPro" id="IPR011032">
    <property type="entry name" value="GroES-like_sf"/>
</dbReference>
<dbReference type="PANTHER" id="PTHR43401">
    <property type="entry name" value="L-THREONINE 3-DEHYDROGENASE"/>
    <property type="match status" value="1"/>
</dbReference>
<sequence>MKVAVLKAPFEFELIDEPIPTPAPNEVLVRVVACGVCAGELDAWRGHTDAPYPVYPGHEASGVIEQVGDHVSTMSVGDRVAVWTTERGFSEYLAVPADHCLPAGDVPLDVALAEPLACAVNAVDLADVRLGDDVVVVGAGFMGNLVQQLVALRGVRHLIVADSRPDAVERARTLGASHVVDVGVESLPAVVADLTEGQGADISLEVTGVQGPLAMLGDITRMGGKIGIVGFHQGGSREVPLGQWNWMAFHLINAHVREVSSILRGMSVGMRLLRGGRLSMDALVTHRFELADIERAFQTTRDKPAGFVKATVTC</sequence>
<dbReference type="PANTHER" id="PTHR43401:SF2">
    <property type="entry name" value="L-THREONINE 3-DEHYDROGENASE"/>
    <property type="match status" value="1"/>
</dbReference>
<dbReference type="InterPro" id="IPR013154">
    <property type="entry name" value="ADH-like_N"/>
</dbReference>
<dbReference type="GO" id="GO:0008270">
    <property type="term" value="F:zinc ion binding"/>
    <property type="evidence" value="ECO:0007669"/>
    <property type="project" value="InterPro"/>
</dbReference>
<comment type="similarity">
    <text evidence="5">Belongs to the zinc-containing alcohol dehydrogenase family.</text>
</comment>
<keyword evidence="2 5" id="KW-0479">Metal-binding</keyword>
<comment type="caution">
    <text evidence="8">The sequence shown here is derived from an EMBL/GenBank/DDBJ whole genome shotgun (WGS) entry which is preliminary data.</text>
</comment>
<evidence type="ECO:0000259" key="6">
    <source>
        <dbReference type="Pfam" id="PF00107"/>
    </source>
</evidence>
<dbReference type="Proteomes" id="UP000475214">
    <property type="component" value="Unassembled WGS sequence"/>
</dbReference>
<reference evidence="8 9" key="1">
    <citation type="submission" date="2020-02" db="EMBL/GenBank/DDBJ databases">
        <authorList>
            <person name="Li X.-J."/>
            <person name="Han X.-M."/>
        </authorList>
    </citation>
    <scope>NUCLEOTIDE SEQUENCE [LARGE SCALE GENOMIC DNA]</scope>
    <source>
        <strain evidence="8 9">CCTCC AB 2017055</strain>
    </source>
</reference>
<evidence type="ECO:0000256" key="4">
    <source>
        <dbReference type="ARBA" id="ARBA00023002"/>
    </source>
</evidence>
<keyword evidence="3 5" id="KW-0862">Zinc</keyword>
<dbReference type="Gene3D" id="3.40.50.720">
    <property type="entry name" value="NAD(P)-binding Rossmann-like Domain"/>
    <property type="match status" value="1"/>
</dbReference>
<evidence type="ECO:0000256" key="1">
    <source>
        <dbReference type="ARBA" id="ARBA00001947"/>
    </source>
</evidence>
<feature type="domain" description="Alcohol dehydrogenase-like N-terminal" evidence="7">
    <location>
        <begin position="24"/>
        <end position="103"/>
    </location>
</feature>
<evidence type="ECO:0000313" key="9">
    <source>
        <dbReference type="Proteomes" id="UP000475214"/>
    </source>
</evidence>
<dbReference type="SUPFAM" id="SSF50129">
    <property type="entry name" value="GroES-like"/>
    <property type="match status" value="1"/>
</dbReference>
<evidence type="ECO:0000256" key="2">
    <source>
        <dbReference type="ARBA" id="ARBA00022723"/>
    </source>
</evidence>
<accession>A0A6L9S3M0</accession>
<evidence type="ECO:0000259" key="7">
    <source>
        <dbReference type="Pfam" id="PF08240"/>
    </source>
</evidence>
<dbReference type="SUPFAM" id="SSF51735">
    <property type="entry name" value="NAD(P)-binding Rossmann-fold domains"/>
    <property type="match status" value="1"/>
</dbReference>
<organism evidence="8 9">
    <name type="scientific">Phytoactinopolyspora halotolerans</name>
    <dbReference type="NCBI Taxonomy" id="1981512"/>
    <lineage>
        <taxon>Bacteria</taxon>
        <taxon>Bacillati</taxon>
        <taxon>Actinomycetota</taxon>
        <taxon>Actinomycetes</taxon>
        <taxon>Jiangellales</taxon>
        <taxon>Jiangellaceae</taxon>
        <taxon>Phytoactinopolyspora</taxon>
    </lineage>
</organism>
<protein>
    <submittedName>
        <fullName evidence="8">Alcohol dehydrogenase catalytic domain-containing protein</fullName>
    </submittedName>
</protein>
<dbReference type="InterPro" id="IPR013149">
    <property type="entry name" value="ADH-like_C"/>
</dbReference>
<dbReference type="Pfam" id="PF08240">
    <property type="entry name" value="ADH_N"/>
    <property type="match status" value="1"/>
</dbReference>
<proteinExistence type="inferred from homology"/>